<dbReference type="PANTHER" id="PTHR45614">
    <property type="entry name" value="MYB PROTEIN-RELATED"/>
    <property type="match status" value="1"/>
</dbReference>
<evidence type="ECO:0000259" key="8">
    <source>
        <dbReference type="PROSITE" id="PS50090"/>
    </source>
</evidence>
<evidence type="ECO:0000256" key="1">
    <source>
        <dbReference type="ARBA" id="ARBA00004123"/>
    </source>
</evidence>
<dbReference type="Pfam" id="PF00249">
    <property type="entry name" value="Myb_DNA-binding"/>
    <property type="match status" value="1"/>
</dbReference>
<organism evidence="10 11">
    <name type="scientific">Castanea mollissima</name>
    <name type="common">Chinese chestnut</name>
    <dbReference type="NCBI Taxonomy" id="60419"/>
    <lineage>
        <taxon>Eukaryota</taxon>
        <taxon>Viridiplantae</taxon>
        <taxon>Streptophyta</taxon>
        <taxon>Embryophyta</taxon>
        <taxon>Tracheophyta</taxon>
        <taxon>Spermatophyta</taxon>
        <taxon>Magnoliopsida</taxon>
        <taxon>eudicotyledons</taxon>
        <taxon>Gunneridae</taxon>
        <taxon>Pentapetalae</taxon>
        <taxon>rosids</taxon>
        <taxon>fabids</taxon>
        <taxon>Fagales</taxon>
        <taxon>Fagaceae</taxon>
        <taxon>Castanea</taxon>
    </lineage>
</organism>
<dbReference type="EMBL" id="JRKL02000326">
    <property type="protein sequence ID" value="KAF3972518.1"/>
    <property type="molecule type" value="Genomic_DNA"/>
</dbReference>
<dbReference type="GO" id="GO:0000978">
    <property type="term" value="F:RNA polymerase II cis-regulatory region sequence-specific DNA binding"/>
    <property type="evidence" value="ECO:0007669"/>
    <property type="project" value="TreeGrafter"/>
</dbReference>
<gene>
    <name evidence="10" type="ORF">CMV_003981</name>
</gene>
<dbReference type="PROSITE" id="PS50090">
    <property type="entry name" value="MYB_LIKE"/>
    <property type="match status" value="3"/>
</dbReference>
<feature type="domain" description="HTH myb-type" evidence="9">
    <location>
        <begin position="93"/>
        <end position="148"/>
    </location>
</feature>
<sequence length="1004" mass="111924">MSRFSTTSCKRVRPPVNTAPRRETDASQKMRPIIGRTSGPTRRSTMGKWTAEEDELLRRAVEHYKGKSWKRIAECFKDRTDVQCLHRWQKVLNPELFKGPWSKEEDEKIIELVNRYGSKKWSTIAEALPGRIGKQCRERWHNHLNPNISKEPWTEEEELALIRAHQIYGNKWAELSKFLPGRTDNAIKNHWNSSVKKKLQSYLASGLLEQFQGLPYVGNPSSSSVGVQQCQADVFEDENSDCSQGSIAVICSQFDSGTENATRNLRTEETVCRKGHNMEKYSFLEAETPGHEDYHFSSHNPPNSFVDDSQESSGFGTSEHSNYVNESRDKHSILSRSSVGFNTSATTENMNLLISESDFFENAFSVTRIPGFFFDGNVTEKSNNLDARKNSVICQSDSQNSATTRIFAMESCDPLKDVPGGTSEFEAITSSRDDFIYVDSPDIDVDEKDDPMKIDEVKNNPKLVPVDIFSAVVSDSMQKISSNDENAKQISKSDEAMVTSKLAPADLFGSVNSDSMQLLPSMDENGATAYKDGRGSGSLCYEPPCFPSLDIPSLNFDPIASGGDIQQAYSPLGIRQLLMRPMNLSSPSSLWDSPSYKSTPEAILKNASKSFTCTPTIMKKRLRDFLSPVDETKEDKKLGKDTNMKKFSLASPFSSLESILDENGALAMSISSIEEMLDCVVDQKVNTAESMHDKANTDHAFEENKESIAKESRILEKDVGITNSLEKIKKSTLNIDPKANVDADTTFIIPTGLLVEHNSDDQLVFSPDTDEHQTTRALSMAILSPKGQYVIRLDTKSYQDDNIESSSLKNEKCIVPATSSECAPSLRPLETSGNYGNVADIQSFGMFDETPDRKRGIESPSAWKSPWFLGTFLPPRVDADMTLEQDLGYFLSPGMRCYDAIGLMRHLSEDTTATYANALDVLTNDDPEMPSKTFCSSDKNLSDPDNCFLHNNQENMPPGFLMEQRVLDFSGCGTPGKGTDNKKFPETSAKSFSSPKSHLMRNCR</sequence>
<dbReference type="InterPro" id="IPR017930">
    <property type="entry name" value="Myb_dom"/>
</dbReference>
<feature type="domain" description="Myb-like" evidence="8">
    <location>
        <begin position="93"/>
        <end position="144"/>
    </location>
</feature>
<feature type="domain" description="HTH myb-type" evidence="9">
    <location>
        <begin position="47"/>
        <end position="92"/>
    </location>
</feature>
<proteinExistence type="predicted"/>
<keyword evidence="3" id="KW-0805">Transcription regulation</keyword>
<reference evidence="10" key="1">
    <citation type="submission" date="2020-03" db="EMBL/GenBank/DDBJ databases">
        <title>Castanea mollissima Vanexum genome sequencing.</title>
        <authorList>
            <person name="Staton M."/>
        </authorList>
    </citation>
    <scope>NUCLEOTIDE SEQUENCE</scope>
    <source>
        <tissue evidence="10">Leaf</tissue>
    </source>
</reference>
<feature type="domain" description="Myb-like" evidence="8">
    <location>
        <begin position="41"/>
        <end position="92"/>
    </location>
</feature>
<dbReference type="Gene3D" id="1.10.10.60">
    <property type="entry name" value="Homeodomain-like"/>
    <property type="match status" value="3"/>
</dbReference>
<dbReference type="SMART" id="SM00717">
    <property type="entry name" value="SANT"/>
    <property type="match status" value="3"/>
</dbReference>
<dbReference type="SUPFAM" id="SSF46689">
    <property type="entry name" value="Homeodomain-like"/>
    <property type="match status" value="2"/>
</dbReference>
<evidence type="ECO:0000313" key="10">
    <source>
        <dbReference type="EMBL" id="KAF3972518.1"/>
    </source>
</evidence>
<evidence type="ECO:0000313" key="11">
    <source>
        <dbReference type="Proteomes" id="UP000737018"/>
    </source>
</evidence>
<protein>
    <submittedName>
        <fullName evidence="10">Uncharacterized protein</fullName>
    </submittedName>
</protein>
<dbReference type="FunFam" id="1.10.10.60:FF:000010">
    <property type="entry name" value="Transcriptional activator Myb isoform A"/>
    <property type="match status" value="1"/>
</dbReference>
<evidence type="ECO:0000259" key="9">
    <source>
        <dbReference type="PROSITE" id="PS51294"/>
    </source>
</evidence>
<dbReference type="InterPro" id="IPR050560">
    <property type="entry name" value="MYB_TF"/>
</dbReference>
<evidence type="ECO:0000256" key="5">
    <source>
        <dbReference type="ARBA" id="ARBA00023163"/>
    </source>
</evidence>
<dbReference type="FunFam" id="1.10.10.60:FF:000016">
    <property type="entry name" value="Transcriptional activator Myb isoform A"/>
    <property type="match status" value="1"/>
</dbReference>
<dbReference type="CDD" id="cd00167">
    <property type="entry name" value="SANT"/>
    <property type="match status" value="3"/>
</dbReference>
<evidence type="ECO:0000256" key="2">
    <source>
        <dbReference type="ARBA" id="ARBA00022737"/>
    </source>
</evidence>
<evidence type="ECO:0000256" key="4">
    <source>
        <dbReference type="ARBA" id="ARBA00023125"/>
    </source>
</evidence>
<dbReference type="Proteomes" id="UP000737018">
    <property type="component" value="Unassembled WGS sequence"/>
</dbReference>
<feature type="compositionally biased region" description="Polar residues" evidence="7">
    <location>
        <begin position="297"/>
        <end position="325"/>
    </location>
</feature>
<dbReference type="OrthoDB" id="2143914at2759"/>
<dbReference type="Pfam" id="PF13921">
    <property type="entry name" value="Myb_DNA-bind_6"/>
    <property type="match status" value="1"/>
</dbReference>
<dbReference type="GO" id="GO:0005634">
    <property type="term" value="C:nucleus"/>
    <property type="evidence" value="ECO:0007669"/>
    <property type="project" value="UniProtKB-SubCell"/>
</dbReference>
<evidence type="ECO:0000256" key="7">
    <source>
        <dbReference type="SAM" id="MobiDB-lite"/>
    </source>
</evidence>
<feature type="region of interest" description="Disordered" evidence="7">
    <location>
        <begin position="977"/>
        <end position="1004"/>
    </location>
</feature>
<keyword evidence="2" id="KW-0677">Repeat</keyword>
<keyword evidence="5" id="KW-0804">Transcription</keyword>
<dbReference type="FunFam" id="1.10.10.60:FF:000324">
    <property type="entry name" value="Transcription factor MYB3R-2"/>
    <property type="match status" value="1"/>
</dbReference>
<dbReference type="AlphaFoldDB" id="A0A8J4RYS4"/>
<feature type="region of interest" description="Disordered" evidence="7">
    <location>
        <begin position="1"/>
        <end position="48"/>
    </location>
</feature>
<dbReference type="InterPro" id="IPR001005">
    <property type="entry name" value="SANT/Myb"/>
</dbReference>
<keyword evidence="11" id="KW-1185">Reference proteome</keyword>
<keyword evidence="4" id="KW-0238">DNA-binding</keyword>
<feature type="region of interest" description="Disordered" evidence="7">
    <location>
        <begin position="295"/>
        <end position="329"/>
    </location>
</feature>
<evidence type="ECO:0000256" key="3">
    <source>
        <dbReference type="ARBA" id="ARBA00023015"/>
    </source>
</evidence>
<dbReference type="InterPro" id="IPR009057">
    <property type="entry name" value="Homeodomain-like_sf"/>
</dbReference>
<feature type="domain" description="HTH myb-type" evidence="9">
    <location>
        <begin position="150"/>
        <end position="199"/>
    </location>
</feature>
<comment type="subcellular location">
    <subcellularLocation>
        <location evidence="1">Nucleus</location>
    </subcellularLocation>
</comment>
<dbReference type="GO" id="GO:0000981">
    <property type="term" value="F:DNA-binding transcription factor activity, RNA polymerase II-specific"/>
    <property type="evidence" value="ECO:0007669"/>
    <property type="project" value="TreeGrafter"/>
</dbReference>
<name>A0A8J4RYS4_9ROSI</name>
<evidence type="ECO:0000256" key="6">
    <source>
        <dbReference type="ARBA" id="ARBA00023242"/>
    </source>
</evidence>
<dbReference type="PROSITE" id="PS51294">
    <property type="entry name" value="HTH_MYB"/>
    <property type="match status" value="3"/>
</dbReference>
<keyword evidence="6" id="KW-0539">Nucleus</keyword>
<accession>A0A8J4RYS4</accession>
<feature type="domain" description="Myb-like" evidence="8">
    <location>
        <begin position="145"/>
        <end position="195"/>
    </location>
</feature>
<dbReference type="PANTHER" id="PTHR45614:SF266">
    <property type="entry name" value="TRANSCRIPTION FACTOR MYB3R-4"/>
    <property type="match status" value="1"/>
</dbReference>
<comment type="caution">
    <text evidence="10">The sequence shown here is derived from an EMBL/GenBank/DDBJ whole genome shotgun (WGS) entry which is preliminary data.</text>
</comment>